<dbReference type="SUPFAM" id="SSF52540">
    <property type="entry name" value="P-loop containing nucleoside triphosphate hydrolases"/>
    <property type="match status" value="1"/>
</dbReference>
<dbReference type="STRING" id="1965070.A0A3S3NXJ5"/>
<dbReference type="PANTHER" id="PTHR48041:SF78">
    <property type="entry name" value="ABC TRANSPORTER EXPRESSED IN TRACHEA, ISOFORM A"/>
    <property type="match status" value="1"/>
</dbReference>
<dbReference type="InterPro" id="IPR003593">
    <property type="entry name" value="AAA+_ATPase"/>
</dbReference>
<comment type="caution">
    <text evidence="11">The sequence shown here is derived from an EMBL/GenBank/DDBJ whole genome shotgun (WGS) entry which is preliminary data.</text>
</comment>
<evidence type="ECO:0000256" key="6">
    <source>
        <dbReference type="ARBA" id="ARBA00022840"/>
    </source>
</evidence>
<evidence type="ECO:0000256" key="8">
    <source>
        <dbReference type="ARBA" id="ARBA00023136"/>
    </source>
</evidence>
<reference evidence="11" key="2">
    <citation type="submission" date="2018-11" db="EMBL/GenBank/DDBJ databases">
        <title>Trombidioid mite genomics.</title>
        <authorList>
            <person name="Dong X."/>
        </authorList>
    </citation>
    <scope>NUCLEOTIDE SEQUENCE</scope>
    <source>
        <strain evidence="11">UoL-WK</strain>
    </source>
</reference>
<dbReference type="InterPro" id="IPR050352">
    <property type="entry name" value="ABCG_transporters"/>
</dbReference>
<evidence type="ECO:0000256" key="9">
    <source>
        <dbReference type="SAM" id="Phobius"/>
    </source>
</evidence>
<dbReference type="OrthoDB" id="66620at2759"/>
<dbReference type="InterPro" id="IPR017871">
    <property type="entry name" value="ABC_transporter-like_CS"/>
</dbReference>
<evidence type="ECO:0000256" key="1">
    <source>
        <dbReference type="ARBA" id="ARBA00004141"/>
    </source>
</evidence>
<dbReference type="PANTHER" id="PTHR48041">
    <property type="entry name" value="ABC TRANSPORTER G FAMILY MEMBER 28"/>
    <property type="match status" value="1"/>
</dbReference>
<proteinExistence type="inferred from homology"/>
<dbReference type="InterPro" id="IPR013525">
    <property type="entry name" value="ABC2_TM"/>
</dbReference>
<dbReference type="GO" id="GO:0005886">
    <property type="term" value="C:plasma membrane"/>
    <property type="evidence" value="ECO:0007669"/>
    <property type="project" value="TreeGrafter"/>
</dbReference>
<organism evidence="11 13">
    <name type="scientific">Dinothrombium tinctorium</name>
    <dbReference type="NCBI Taxonomy" id="1965070"/>
    <lineage>
        <taxon>Eukaryota</taxon>
        <taxon>Metazoa</taxon>
        <taxon>Ecdysozoa</taxon>
        <taxon>Arthropoda</taxon>
        <taxon>Chelicerata</taxon>
        <taxon>Arachnida</taxon>
        <taxon>Acari</taxon>
        <taxon>Acariformes</taxon>
        <taxon>Trombidiformes</taxon>
        <taxon>Prostigmata</taxon>
        <taxon>Anystina</taxon>
        <taxon>Parasitengona</taxon>
        <taxon>Trombidioidea</taxon>
        <taxon>Trombidiidae</taxon>
        <taxon>Dinothrombium</taxon>
    </lineage>
</organism>
<dbReference type="GO" id="GO:0140359">
    <property type="term" value="F:ABC-type transporter activity"/>
    <property type="evidence" value="ECO:0007669"/>
    <property type="project" value="InterPro"/>
</dbReference>
<feature type="transmembrane region" description="Helical" evidence="9">
    <location>
        <begin position="471"/>
        <end position="495"/>
    </location>
</feature>
<evidence type="ECO:0000313" key="11">
    <source>
        <dbReference type="EMBL" id="RWS11101.1"/>
    </source>
</evidence>
<feature type="domain" description="ABC transporter" evidence="10">
    <location>
        <begin position="44"/>
        <end position="291"/>
    </location>
</feature>
<keyword evidence="3" id="KW-0813">Transport</keyword>
<dbReference type="InterPro" id="IPR027417">
    <property type="entry name" value="P-loop_NTPase"/>
</dbReference>
<evidence type="ECO:0000256" key="5">
    <source>
        <dbReference type="ARBA" id="ARBA00022741"/>
    </source>
</evidence>
<dbReference type="InterPro" id="IPR003439">
    <property type="entry name" value="ABC_transporter-like_ATP-bd"/>
</dbReference>
<keyword evidence="5" id="KW-0547">Nucleotide-binding</keyword>
<reference evidence="11 13" key="1">
    <citation type="journal article" date="2018" name="Gigascience">
        <title>Genomes of trombidid mites reveal novel predicted allergens and laterally-transferred genes associated with secondary metabolism.</title>
        <authorList>
            <person name="Dong X."/>
            <person name="Chaisiri K."/>
            <person name="Xia D."/>
            <person name="Armstrong S.D."/>
            <person name="Fang Y."/>
            <person name="Donnelly M.J."/>
            <person name="Kadowaki T."/>
            <person name="McGarry J.W."/>
            <person name="Darby A.C."/>
            <person name="Makepeace B.L."/>
        </authorList>
    </citation>
    <scope>NUCLEOTIDE SEQUENCE [LARGE SCALE GENOMIC DNA]</scope>
    <source>
        <strain evidence="11">UoL-WK</strain>
    </source>
</reference>
<sequence>MAERVFQASKKSSTKNSDQPTHFTVNWCDLVYTVDKPLIYKLWLMLQGRVREVGSKTILKGLNGDFKSGELTALMGPSGAGKSTLLNCVSSKKQKGRSGFVGFSGENKINIAFIPQHDYFFSLLTVREALTFASKLQNSAFGSEGRNFELEDESKAPVNTENFHRTIVDSIIKRLGLEVCADTKIQNLSGGQAKRLAVGQELVAKPNILILDEPTSGLDSSSCYQTIELLRSLTQEAYPMAIVVTIHQPSANVFNLFHKIYVVSVIGKCIYDGPPREVVEFLASFGLQCPQFYNPADYLIEIASGDYGHQCLSEIATFVSKIQLERETQKTTKILDDWIGQPKFPPLPHLFYLTHRCVLCLKRDKLLFFFRLFVYASIAFLTSILFYDIGNISNGCPPESLWHLTLNTINKVHREIKTKRVLIRNNLGFLFMSEVVSMVAALLVNVVTLPLTVDAIKKESSNGWYQVSTYFAALTIADIPLQTFCSLLYCTIIYWATSQAPQFARFLLFWLTQLLLGFIGQTQGLLVGAIFAFNLTAAIFVAPLSSVPFLLFSCYLIKFADIPFYLKPLGYLSYFKYAFECILIAVFGMDRCGSEVGTKLLMIKRQVIFFLNSLFLHGLNVKGEDDDLKYLLKNTTDSMVDIAVSQFFIYEVTDEGKYNSPVLISYSLTEDQFWTNITLLIIYLIVLRFMSLVILLKQTTIYK</sequence>
<feature type="transmembrane region" description="Helical" evidence="9">
    <location>
        <begin position="673"/>
        <end position="696"/>
    </location>
</feature>
<dbReference type="SMART" id="SM00382">
    <property type="entry name" value="AAA"/>
    <property type="match status" value="1"/>
</dbReference>
<dbReference type="Proteomes" id="UP000285301">
    <property type="component" value="Unassembled WGS sequence"/>
</dbReference>
<dbReference type="PROSITE" id="PS00211">
    <property type="entry name" value="ABC_TRANSPORTER_1"/>
    <property type="match status" value="1"/>
</dbReference>
<protein>
    <submittedName>
        <fullName evidence="11">ATP-binding cassette sub-family G member 1-like protein</fullName>
    </submittedName>
</protein>
<evidence type="ECO:0000256" key="7">
    <source>
        <dbReference type="ARBA" id="ARBA00022989"/>
    </source>
</evidence>
<dbReference type="Pfam" id="PF01061">
    <property type="entry name" value="ABC2_membrane"/>
    <property type="match status" value="1"/>
</dbReference>
<dbReference type="GO" id="GO:0016887">
    <property type="term" value="F:ATP hydrolysis activity"/>
    <property type="evidence" value="ECO:0007669"/>
    <property type="project" value="InterPro"/>
</dbReference>
<accession>A0A3S3NXJ5</accession>
<dbReference type="GO" id="GO:0005524">
    <property type="term" value="F:ATP binding"/>
    <property type="evidence" value="ECO:0007669"/>
    <property type="project" value="UniProtKB-KW"/>
</dbReference>
<evidence type="ECO:0000256" key="2">
    <source>
        <dbReference type="ARBA" id="ARBA00005814"/>
    </source>
</evidence>
<keyword evidence="4 9" id="KW-0812">Transmembrane</keyword>
<evidence type="ECO:0000259" key="10">
    <source>
        <dbReference type="PROSITE" id="PS50893"/>
    </source>
</evidence>
<dbReference type="Pfam" id="PF19055">
    <property type="entry name" value="ABC2_membrane_7"/>
    <property type="match status" value="1"/>
</dbReference>
<dbReference type="Gene3D" id="3.40.50.300">
    <property type="entry name" value="P-loop containing nucleotide triphosphate hydrolases"/>
    <property type="match status" value="1"/>
</dbReference>
<evidence type="ECO:0000256" key="3">
    <source>
        <dbReference type="ARBA" id="ARBA00022448"/>
    </source>
</evidence>
<dbReference type="AlphaFoldDB" id="A0A3S3NXJ5"/>
<dbReference type="Pfam" id="PF00005">
    <property type="entry name" value="ABC_tran"/>
    <property type="match status" value="1"/>
</dbReference>
<feature type="transmembrane region" description="Helical" evidence="9">
    <location>
        <begin position="569"/>
        <end position="589"/>
    </location>
</feature>
<feature type="transmembrane region" description="Helical" evidence="9">
    <location>
        <begin position="427"/>
        <end position="451"/>
    </location>
</feature>
<keyword evidence="13" id="KW-1185">Reference proteome</keyword>
<gene>
    <name evidence="12" type="ORF">B4U79_05061</name>
    <name evidence="11" type="ORF">B4U79_10367</name>
</gene>
<feature type="transmembrane region" description="Helical" evidence="9">
    <location>
        <begin position="507"/>
        <end position="531"/>
    </location>
</feature>
<dbReference type="PROSITE" id="PS50893">
    <property type="entry name" value="ABC_TRANSPORTER_2"/>
    <property type="match status" value="1"/>
</dbReference>
<comment type="subcellular location">
    <subcellularLocation>
        <location evidence="1">Membrane</location>
        <topology evidence="1">Multi-pass membrane protein</topology>
    </subcellularLocation>
</comment>
<evidence type="ECO:0000313" key="13">
    <source>
        <dbReference type="Proteomes" id="UP000285301"/>
    </source>
</evidence>
<name>A0A3S3NXJ5_9ACAR</name>
<dbReference type="EMBL" id="NCKU01000835">
    <property type="protein sequence ID" value="RWS13974.1"/>
    <property type="molecule type" value="Genomic_DNA"/>
</dbReference>
<dbReference type="EMBL" id="NCKU01001839">
    <property type="protein sequence ID" value="RWS11101.1"/>
    <property type="molecule type" value="Genomic_DNA"/>
</dbReference>
<comment type="similarity">
    <text evidence="2">Belongs to the ABC transporter superfamily. ABCG family. Eye pigment precursor importer (TC 3.A.1.204) subfamily.</text>
</comment>
<keyword evidence="6 11" id="KW-0067">ATP-binding</keyword>
<dbReference type="InterPro" id="IPR043926">
    <property type="entry name" value="ABCG_dom"/>
</dbReference>
<keyword evidence="7 9" id="KW-1133">Transmembrane helix</keyword>
<keyword evidence="8 9" id="KW-0472">Membrane</keyword>
<feature type="transmembrane region" description="Helical" evidence="9">
    <location>
        <begin position="537"/>
        <end position="557"/>
    </location>
</feature>
<evidence type="ECO:0000313" key="12">
    <source>
        <dbReference type="EMBL" id="RWS13974.1"/>
    </source>
</evidence>
<feature type="transmembrane region" description="Helical" evidence="9">
    <location>
        <begin position="366"/>
        <end position="387"/>
    </location>
</feature>
<evidence type="ECO:0000256" key="4">
    <source>
        <dbReference type="ARBA" id="ARBA00022692"/>
    </source>
</evidence>